<dbReference type="Proteomes" id="UP000529783">
    <property type="component" value="Unassembled WGS sequence"/>
</dbReference>
<evidence type="ECO:0000256" key="1">
    <source>
        <dbReference type="SAM" id="Phobius"/>
    </source>
</evidence>
<protein>
    <recommendedName>
        <fullName evidence="4">Glycosyltransferase RgtA/B/C/D-like domain-containing protein</fullName>
    </recommendedName>
</protein>
<dbReference type="AlphaFoldDB" id="A0A7Y9EB90"/>
<accession>A0A7Y9EB90</accession>
<feature type="transmembrane region" description="Helical" evidence="1">
    <location>
        <begin position="276"/>
        <end position="301"/>
    </location>
</feature>
<keyword evidence="1" id="KW-0812">Transmembrane</keyword>
<keyword evidence="1" id="KW-0472">Membrane</keyword>
<comment type="caution">
    <text evidence="2">The sequence shown here is derived from an EMBL/GenBank/DDBJ whole genome shotgun (WGS) entry which is preliminary data.</text>
</comment>
<gene>
    <name evidence="2" type="ORF">BJY14_000559</name>
</gene>
<evidence type="ECO:0008006" key="4">
    <source>
        <dbReference type="Google" id="ProtNLM"/>
    </source>
</evidence>
<feature type="transmembrane region" description="Helical" evidence="1">
    <location>
        <begin position="247"/>
        <end position="264"/>
    </location>
</feature>
<feature type="transmembrane region" description="Helical" evidence="1">
    <location>
        <begin position="204"/>
        <end position="227"/>
    </location>
</feature>
<proteinExistence type="predicted"/>
<dbReference type="EMBL" id="JACCBA010000001">
    <property type="protein sequence ID" value="NYD44576.1"/>
    <property type="molecule type" value="Genomic_DNA"/>
</dbReference>
<organism evidence="2 3">
    <name type="scientific">Actinomadura luteofluorescens</name>
    <dbReference type="NCBI Taxonomy" id="46163"/>
    <lineage>
        <taxon>Bacteria</taxon>
        <taxon>Bacillati</taxon>
        <taxon>Actinomycetota</taxon>
        <taxon>Actinomycetes</taxon>
        <taxon>Streptosporangiales</taxon>
        <taxon>Thermomonosporaceae</taxon>
        <taxon>Actinomadura</taxon>
    </lineage>
</organism>
<keyword evidence="1" id="KW-1133">Transmembrane helix</keyword>
<dbReference type="RefSeq" id="WP_179842138.1">
    <property type="nucleotide sequence ID" value="NZ_JACCBA010000001.1"/>
</dbReference>
<reference evidence="2 3" key="1">
    <citation type="submission" date="2020-07" db="EMBL/GenBank/DDBJ databases">
        <title>Sequencing the genomes of 1000 actinobacteria strains.</title>
        <authorList>
            <person name="Klenk H.-P."/>
        </authorList>
    </citation>
    <scope>NUCLEOTIDE SEQUENCE [LARGE SCALE GENOMIC DNA]</scope>
    <source>
        <strain evidence="2 3">DSM 40398</strain>
    </source>
</reference>
<evidence type="ECO:0000313" key="2">
    <source>
        <dbReference type="EMBL" id="NYD44576.1"/>
    </source>
</evidence>
<feature type="transmembrane region" description="Helical" evidence="1">
    <location>
        <begin position="161"/>
        <end position="183"/>
    </location>
</feature>
<name>A0A7Y9EB90_9ACTN</name>
<evidence type="ECO:0000313" key="3">
    <source>
        <dbReference type="Proteomes" id="UP000529783"/>
    </source>
</evidence>
<sequence>MVTLYAAVWMVFGWANGQRRLADSSFLWHLRTGHWILEHGIPRSDIYSFTAPGTSWVAQSWLAEVCYALLDTAGGPVALRLFGAAVGLAIAALSFRLALRLSNDRLAAALLPASGLIAAGLVWSERPLLLGVLALLVLVWVVDVPESPAGRRPHLVIPVVMWLWVNVHGSFALGFGFLALHLAGRWLDGAPPWRDRERALARAGLLAGAVCLVNPYGPALLWFPVALLMRGDVLAAIIEWKSPDLRTPQGMMFALFLATVLVVLARARRRPSRRDVLVLVSFLLLALWAQRNIAAAPVVALPIVSRLAGRDAPRPDARRRPHWVPLALVLAFAVFWTADRLPRPAFGHDVTDYPVAAMRAVERNGLLGRRLLTTDVWAGYTIHEYWPRQRVFIDDRYDMYPRQLIHDYLRLLGGEPSWRSTLDRYRVEVVVWPREHAFAQILSGDLRWKLVYADAAAVVYTRIGATAG</sequence>
<feature type="transmembrane region" description="Helical" evidence="1">
    <location>
        <begin position="77"/>
        <end position="99"/>
    </location>
</feature>
<keyword evidence="3" id="KW-1185">Reference proteome</keyword>
<feature type="transmembrane region" description="Helical" evidence="1">
    <location>
        <begin position="111"/>
        <end position="141"/>
    </location>
</feature>